<keyword evidence="14 22" id="KW-0440">LIM domain</keyword>
<dbReference type="GO" id="GO:0003779">
    <property type="term" value="F:actin binding"/>
    <property type="evidence" value="ECO:0007669"/>
    <property type="project" value="TreeGrafter"/>
</dbReference>
<accession>A0A671X9F8</accession>
<evidence type="ECO:0000256" key="20">
    <source>
        <dbReference type="ARBA" id="ARBA00039369"/>
    </source>
</evidence>
<dbReference type="GO" id="GO:0061061">
    <property type="term" value="P:muscle structure development"/>
    <property type="evidence" value="ECO:0007669"/>
    <property type="project" value="TreeGrafter"/>
</dbReference>
<evidence type="ECO:0000256" key="21">
    <source>
        <dbReference type="ARBA" id="ARBA00045474"/>
    </source>
</evidence>
<keyword evidence="18" id="KW-0966">Cell projection</keyword>
<evidence type="ECO:0000256" key="23">
    <source>
        <dbReference type="SAM" id="MobiDB-lite"/>
    </source>
</evidence>
<feature type="domain" description="LIM zinc-binding" evidence="24">
    <location>
        <begin position="319"/>
        <end position="378"/>
    </location>
</feature>
<keyword evidence="17" id="KW-0539">Nucleus</keyword>
<dbReference type="CDD" id="cd06753">
    <property type="entry name" value="PDZ_PDLIM-like"/>
    <property type="match status" value="1"/>
</dbReference>
<evidence type="ECO:0000256" key="7">
    <source>
        <dbReference type="ARBA" id="ARBA00004556"/>
    </source>
</evidence>
<evidence type="ECO:0000256" key="14">
    <source>
        <dbReference type="ARBA" id="ARBA00023038"/>
    </source>
</evidence>
<dbReference type="GO" id="GO:0005634">
    <property type="term" value="C:nucleus"/>
    <property type="evidence" value="ECO:0007669"/>
    <property type="project" value="UniProtKB-SubCell"/>
</dbReference>
<dbReference type="GO" id="GO:0051371">
    <property type="term" value="F:muscle alpha-actinin binding"/>
    <property type="evidence" value="ECO:0007669"/>
    <property type="project" value="TreeGrafter"/>
</dbReference>
<dbReference type="OMA" id="DNKQMLN"/>
<evidence type="ECO:0000313" key="27">
    <source>
        <dbReference type="Proteomes" id="UP000472265"/>
    </source>
</evidence>
<evidence type="ECO:0000256" key="8">
    <source>
        <dbReference type="ARBA" id="ARBA00022490"/>
    </source>
</evidence>
<evidence type="ECO:0000256" key="6">
    <source>
        <dbReference type="ARBA" id="ARBA00004552"/>
    </source>
</evidence>
<keyword evidence="11" id="KW-0967">Endosome</keyword>
<evidence type="ECO:0000256" key="17">
    <source>
        <dbReference type="ARBA" id="ARBA00023242"/>
    </source>
</evidence>
<dbReference type="PROSITE" id="PS50023">
    <property type="entry name" value="LIM_DOMAIN_2"/>
    <property type="match status" value="1"/>
</dbReference>
<comment type="subcellular location">
    <subcellularLocation>
        <location evidence="6">Cell projection</location>
        <location evidence="6">Dendritic spine</location>
    </subcellularLocation>
    <subcellularLocation>
        <location evidence="5">Cell projection</location>
        <location evidence="5">Lamellipodium</location>
    </subcellularLocation>
    <subcellularLocation>
        <location evidence="3">Cytoplasm</location>
        <location evidence="3">Cytoskeleton</location>
    </subcellularLocation>
    <subcellularLocation>
        <location evidence="7">Cytoplasm</location>
        <location evidence="7">Perinuclear region</location>
    </subcellularLocation>
    <subcellularLocation>
        <location evidence="4">Early endosome membrane</location>
        <topology evidence="4">Peripheral membrane protein</topology>
        <orientation evidence="4">Cytoplasmic side</orientation>
    </subcellularLocation>
    <subcellularLocation>
        <location evidence="1">Nucleus</location>
    </subcellularLocation>
    <subcellularLocation>
        <location evidence="2">Recycling endosome membrane</location>
        <topology evidence="2">Peripheral membrane protein</topology>
        <orientation evidence="2">Cytoplasmic side</orientation>
    </subcellularLocation>
    <subcellularLocation>
        <location evidence="19">Synapse</location>
        <location evidence="19">Synaptosome</location>
    </subcellularLocation>
</comment>
<evidence type="ECO:0000259" key="25">
    <source>
        <dbReference type="PROSITE" id="PS50106"/>
    </source>
</evidence>
<dbReference type="SMART" id="SM00228">
    <property type="entry name" value="PDZ"/>
    <property type="match status" value="1"/>
</dbReference>
<dbReference type="AlphaFoldDB" id="A0A671X9F8"/>
<gene>
    <name evidence="26" type="primary">PDLIM4</name>
    <name evidence="26" type="synonym">pdlim4</name>
</gene>
<dbReference type="GeneTree" id="ENSGT00940000159536"/>
<evidence type="ECO:0000256" key="4">
    <source>
        <dbReference type="ARBA" id="ARBA00004469"/>
    </source>
</evidence>
<dbReference type="Proteomes" id="UP000472265">
    <property type="component" value="Chromosome 13"/>
</dbReference>
<dbReference type="PANTHER" id="PTHR24214">
    <property type="entry name" value="PDZ AND LIM DOMAIN PROTEIN ZASP"/>
    <property type="match status" value="1"/>
</dbReference>
<evidence type="ECO:0000313" key="26">
    <source>
        <dbReference type="Ensembl" id="ENSSAUP00010047683.1"/>
    </source>
</evidence>
<dbReference type="SUPFAM" id="SSF50156">
    <property type="entry name" value="PDZ domain-like"/>
    <property type="match status" value="1"/>
</dbReference>
<evidence type="ECO:0000256" key="1">
    <source>
        <dbReference type="ARBA" id="ARBA00004123"/>
    </source>
</evidence>
<dbReference type="InterPro" id="IPR050604">
    <property type="entry name" value="PDZ-LIM_domain"/>
</dbReference>
<reference evidence="26" key="1">
    <citation type="submission" date="2021-04" db="EMBL/GenBank/DDBJ databases">
        <authorList>
            <consortium name="Wellcome Sanger Institute Data Sharing"/>
        </authorList>
    </citation>
    <scope>NUCLEOTIDE SEQUENCE [LARGE SCALE GENOMIC DNA]</scope>
</reference>
<dbReference type="InParanoid" id="A0A671X9F8"/>
<dbReference type="GeneID" id="115594468"/>
<dbReference type="Pfam" id="PF00595">
    <property type="entry name" value="PDZ"/>
    <property type="match status" value="1"/>
</dbReference>
<evidence type="ECO:0000256" key="15">
    <source>
        <dbReference type="ARBA" id="ARBA00023136"/>
    </source>
</evidence>
<sequence length="396" mass="42709">MANMPQTVTLKGPSPWGFRLVGGRDFSTPLTVSRVTPGSKAAQGDLCPGDTILAINGDSTELMTHMEAQNKIKTCTQQLALSISRSGSGDRVWSPTLSEDGKTSPYMEPDSQNFRPITSGYGGYSRKPSYTPEAQSPLQAPQSPLQAPQSPLQAPQSPLQAPQSPLQAPQPVHLNNGHSRSNNGHSYGYGNGTGHAQYNNPAGLYAHNSSNGDRSLPSKMGGLSLSATHSPELPINSNGGRNGFDTQSDVYKMLQDYEEPVSEPKQSGSFKYLQGILEAEDGGVSPTERMRNLKSPVRSPVPKLGSPIPSPMPGLQKLPQCTRCCNGIVGTIVKARDKLYHPDCFMCDDCGVNLKQRGYFFIEDSLYCETHAKARVQPPEGYDVVAVYPNSKVELV</sequence>
<evidence type="ECO:0000256" key="2">
    <source>
        <dbReference type="ARBA" id="ARBA00004159"/>
    </source>
</evidence>
<feature type="region of interest" description="Disordered" evidence="23">
    <location>
        <begin position="283"/>
        <end position="306"/>
    </location>
</feature>
<dbReference type="Pfam" id="PF00412">
    <property type="entry name" value="LIM"/>
    <property type="match status" value="1"/>
</dbReference>
<dbReference type="GO" id="GO:0048471">
    <property type="term" value="C:perinuclear region of cytoplasm"/>
    <property type="evidence" value="ECO:0007669"/>
    <property type="project" value="UniProtKB-SubCell"/>
</dbReference>
<feature type="compositionally biased region" description="Low complexity" evidence="23">
    <location>
        <begin position="134"/>
        <end position="186"/>
    </location>
</feature>
<keyword evidence="9" id="KW-0771">Synaptosome</keyword>
<evidence type="ECO:0000256" key="13">
    <source>
        <dbReference type="ARBA" id="ARBA00023018"/>
    </source>
</evidence>
<dbReference type="GO" id="GO:0030036">
    <property type="term" value="P:actin cytoskeleton organization"/>
    <property type="evidence" value="ECO:0007669"/>
    <property type="project" value="TreeGrafter"/>
</dbReference>
<evidence type="ECO:0000256" key="18">
    <source>
        <dbReference type="ARBA" id="ARBA00023273"/>
    </source>
</evidence>
<dbReference type="GO" id="GO:0030018">
    <property type="term" value="C:Z disc"/>
    <property type="evidence" value="ECO:0007669"/>
    <property type="project" value="TreeGrafter"/>
</dbReference>
<dbReference type="SMART" id="SM00132">
    <property type="entry name" value="LIM"/>
    <property type="match status" value="1"/>
</dbReference>
<dbReference type="InterPro" id="IPR001781">
    <property type="entry name" value="Znf_LIM"/>
</dbReference>
<proteinExistence type="predicted"/>
<dbReference type="GO" id="GO:0030027">
    <property type="term" value="C:lamellipodium"/>
    <property type="evidence" value="ECO:0007669"/>
    <property type="project" value="UniProtKB-SubCell"/>
</dbReference>
<evidence type="ECO:0000256" key="16">
    <source>
        <dbReference type="ARBA" id="ARBA00023212"/>
    </source>
</evidence>
<dbReference type="GO" id="GO:0031901">
    <property type="term" value="C:early endosome membrane"/>
    <property type="evidence" value="ECO:0007669"/>
    <property type="project" value="UniProtKB-SubCell"/>
</dbReference>
<dbReference type="PANTHER" id="PTHR24214:SF6">
    <property type="entry name" value="PDZ AND LIM DOMAIN PROTEIN 4"/>
    <property type="match status" value="1"/>
</dbReference>
<dbReference type="PROSITE" id="PS50106">
    <property type="entry name" value="PDZ"/>
    <property type="match status" value="1"/>
</dbReference>
<keyword evidence="8" id="KW-0963">Cytoplasm</keyword>
<reference evidence="26" key="3">
    <citation type="submission" date="2025-09" db="UniProtKB">
        <authorList>
            <consortium name="Ensembl"/>
        </authorList>
    </citation>
    <scope>IDENTIFICATION</scope>
</reference>
<dbReference type="InterPro" id="IPR036034">
    <property type="entry name" value="PDZ_sf"/>
</dbReference>
<dbReference type="SUPFAM" id="SSF57716">
    <property type="entry name" value="Glucocorticoid receptor-like (DNA-binding domain)"/>
    <property type="match status" value="2"/>
</dbReference>
<dbReference type="FunCoup" id="A0A671X9F8">
    <property type="interactions" value="324"/>
</dbReference>
<keyword evidence="10 22" id="KW-0479">Metal-binding</keyword>
<dbReference type="InterPro" id="IPR001478">
    <property type="entry name" value="PDZ"/>
</dbReference>
<dbReference type="RefSeq" id="XP_030294416.1">
    <property type="nucleotide sequence ID" value="XM_030438556.1"/>
</dbReference>
<dbReference type="GO" id="GO:0005912">
    <property type="term" value="C:adherens junction"/>
    <property type="evidence" value="ECO:0007669"/>
    <property type="project" value="TreeGrafter"/>
</dbReference>
<dbReference type="GO" id="GO:0046872">
    <property type="term" value="F:metal ion binding"/>
    <property type="evidence" value="ECO:0007669"/>
    <property type="project" value="UniProtKB-KW"/>
</dbReference>
<evidence type="ECO:0000256" key="3">
    <source>
        <dbReference type="ARBA" id="ARBA00004245"/>
    </source>
</evidence>
<keyword evidence="13" id="KW-0770">Synapse</keyword>
<keyword evidence="12 22" id="KW-0862">Zinc</keyword>
<evidence type="ECO:0000256" key="19">
    <source>
        <dbReference type="ARBA" id="ARBA00034102"/>
    </source>
</evidence>
<evidence type="ECO:0000256" key="22">
    <source>
        <dbReference type="PROSITE-ProRule" id="PRU00125"/>
    </source>
</evidence>
<dbReference type="Ensembl" id="ENSSAUT00010050111.1">
    <property type="protein sequence ID" value="ENSSAUP00010047683.1"/>
    <property type="gene ID" value="ENSSAUG00010019844.1"/>
</dbReference>
<keyword evidence="27" id="KW-1185">Reference proteome</keyword>
<dbReference type="GO" id="GO:0043197">
    <property type="term" value="C:dendritic spine"/>
    <property type="evidence" value="ECO:0007669"/>
    <property type="project" value="UniProtKB-SubCell"/>
</dbReference>
<keyword evidence="16" id="KW-0206">Cytoskeleton</keyword>
<dbReference type="GO" id="GO:0007507">
    <property type="term" value="P:heart development"/>
    <property type="evidence" value="ECO:0007669"/>
    <property type="project" value="TreeGrafter"/>
</dbReference>
<dbReference type="FunFam" id="2.30.42.10:FF:000055">
    <property type="entry name" value="PDZ and LIM domain protein 3"/>
    <property type="match status" value="1"/>
</dbReference>
<dbReference type="GO" id="GO:0055038">
    <property type="term" value="C:recycling endosome membrane"/>
    <property type="evidence" value="ECO:0007669"/>
    <property type="project" value="UniProtKB-SubCell"/>
</dbReference>
<dbReference type="Gene3D" id="2.30.42.10">
    <property type="match status" value="1"/>
</dbReference>
<feature type="domain" description="PDZ" evidence="25">
    <location>
        <begin position="11"/>
        <end position="87"/>
    </location>
</feature>
<keyword evidence="15" id="KW-0472">Membrane</keyword>
<dbReference type="PROSITE" id="PS00478">
    <property type="entry name" value="LIM_DOMAIN_1"/>
    <property type="match status" value="1"/>
</dbReference>
<feature type="region of interest" description="Disordered" evidence="23">
    <location>
        <begin position="84"/>
        <end position="242"/>
    </location>
</feature>
<protein>
    <recommendedName>
        <fullName evidence="20">PDZ and LIM domain protein 4</fullName>
    </recommendedName>
</protein>
<dbReference type="Gene3D" id="2.10.110.10">
    <property type="entry name" value="Cysteine Rich Protein"/>
    <property type="match status" value="1"/>
</dbReference>
<evidence type="ECO:0000256" key="12">
    <source>
        <dbReference type="ARBA" id="ARBA00022833"/>
    </source>
</evidence>
<evidence type="ECO:0000256" key="11">
    <source>
        <dbReference type="ARBA" id="ARBA00022753"/>
    </source>
</evidence>
<dbReference type="CTD" id="8572"/>
<evidence type="ECO:0000256" key="10">
    <source>
        <dbReference type="ARBA" id="ARBA00022723"/>
    </source>
</evidence>
<reference evidence="26" key="2">
    <citation type="submission" date="2025-08" db="UniProtKB">
        <authorList>
            <consortium name="Ensembl"/>
        </authorList>
    </citation>
    <scope>IDENTIFICATION</scope>
</reference>
<comment type="function">
    <text evidence="21">Suppresses SRC activation by recognizing and binding to active SRC and facilitating PTPN13-mediated dephosphorylation of SRC 'Tyr-419' leading to its inactivation. Inactivated SRC dissociates from this protein allowing the initiation of a new SRC inactivation cycle. Involved in reorganization of the actin cytoskeleton. In nonmuscle cells, binds to ACTN1 (alpha-actinin-1), increases the affinity of ACTN1 to F-actin (filamentous actin), and promotes formation of actin stress fibers. Involved in regulation of the synaptic AMPA receptor transport in dendritic spines of hippocampal pyramidal neurons directing the receptors toward an insertion at the postsynaptic membrane. Links endosomal surface-internalized GRIA1-containing AMPA receptors to the alpha-actinin/actin cytoskeleton. Increases AMPA receptor-mediated excitatory postsynaptic currents in neurons.</text>
</comment>
<organism evidence="26 27">
    <name type="scientific">Sparus aurata</name>
    <name type="common">Gilthead sea bream</name>
    <dbReference type="NCBI Taxonomy" id="8175"/>
    <lineage>
        <taxon>Eukaryota</taxon>
        <taxon>Metazoa</taxon>
        <taxon>Chordata</taxon>
        <taxon>Craniata</taxon>
        <taxon>Vertebrata</taxon>
        <taxon>Euteleostomi</taxon>
        <taxon>Actinopterygii</taxon>
        <taxon>Neopterygii</taxon>
        <taxon>Teleostei</taxon>
        <taxon>Neoteleostei</taxon>
        <taxon>Acanthomorphata</taxon>
        <taxon>Eupercaria</taxon>
        <taxon>Spariformes</taxon>
        <taxon>Sparidae</taxon>
        <taxon>Sparus</taxon>
    </lineage>
</organism>
<evidence type="ECO:0000259" key="24">
    <source>
        <dbReference type="PROSITE" id="PS50023"/>
    </source>
</evidence>
<dbReference type="FunFam" id="2.10.110.10:FF:000026">
    <property type="entry name" value="PDZ and LIM domain protein 3"/>
    <property type="match status" value="1"/>
</dbReference>
<dbReference type="InterPro" id="IPR031847">
    <property type="entry name" value="PDLI1-4/Zasp-like_mid"/>
</dbReference>
<name>A0A671X9F8_SPAAU</name>
<dbReference type="GO" id="GO:0001725">
    <property type="term" value="C:stress fiber"/>
    <property type="evidence" value="ECO:0007669"/>
    <property type="project" value="TreeGrafter"/>
</dbReference>
<dbReference type="OrthoDB" id="1293114at2759"/>
<dbReference type="GO" id="GO:0031941">
    <property type="term" value="C:filamentous actin"/>
    <property type="evidence" value="ECO:0007669"/>
    <property type="project" value="TreeGrafter"/>
</dbReference>
<dbReference type="Pfam" id="PF15936">
    <property type="entry name" value="DUF4749"/>
    <property type="match status" value="1"/>
</dbReference>
<evidence type="ECO:0000256" key="9">
    <source>
        <dbReference type="ARBA" id="ARBA00022599"/>
    </source>
</evidence>
<feature type="compositionally biased region" description="Polar residues" evidence="23">
    <location>
        <begin position="225"/>
        <end position="242"/>
    </location>
</feature>
<evidence type="ECO:0000256" key="5">
    <source>
        <dbReference type="ARBA" id="ARBA00004510"/>
    </source>
</evidence>